<dbReference type="Proteomes" id="UP000179129">
    <property type="component" value="Unassembled WGS sequence"/>
</dbReference>
<dbReference type="GO" id="GO:0003676">
    <property type="term" value="F:nucleic acid binding"/>
    <property type="evidence" value="ECO:0007669"/>
    <property type="project" value="InterPro"/>
</dbReference>
<organism evidence="2 3">
    <name type="scientific">Candidatus Glassbacteria bacterium RIFCSPLOWO2_12_FULL_58_11</name>
    <dbReference type="NCBI Taxonomy" id="1817867"/>
    <lineage>
        <taxon>Bacteria</taxon>
        <taxon>Candidatus Glassiibacteriota</taxon>
    </lineage>
</organism>
<dbReference type="EMBL" id="MFIX01000161">
    <property type="protein sequence ID" value="OGG03052.1"/>
    <property type="molecule type" value="Genomic_DNA"/>
</dbReference>
<dbReference type="InterPro" id="IPR011856">
    <property type="entry name" value="tRNA_endonuc-like_dom_sf"/>
</dbReference>
<evidence type="ECO:0000313" key="2">
    <source>
        <dbReference type="EMBL" id="OGG03052.1"/>
    </source>
</evidence>
<feature type="domain" description="DUF4268" evidence="1">
    <location>
        <begin position="173"/>
        <end position="305"/>
    </location>
</feature>
<dbReference type="AlphaFoldDB" id="A0A1F5YT21"/>
<protein>
    <recommendedName>
        <fullName evidence="1">DUF4268 domain-containing protein</fullName>
    </recommendedName>
</protein>
<proteinExistence type="predicted"/>
<dbReference type="Pfam" id="PF14088">
    <property type="entry name" value="DUF4268"/>
    <property type="match status" value="1"/>
</dbReference>
<accession>A0A1F5YT21</accession>
<name>A0A1F5YT21_9BACT</name>
<evidence type="ECO:0000313" key="3">
    <source>
        <dbReference type="Proteomes" id="UP000179129"/>
    </source>
</evidence>
<dbReference type="Gene3D" id="3.40.1350.10">
    <property type="match status" value="1"/>
</dbReference>
<dbReference type="STRING" id="1817867.A3F83_07025"/>
<dbReference type="InterPro" id="IPR025364">
    <property type="entry name" value="DUF4268"/>
</dbReference>
<evidence type="ECO:0000259" key="1">
    <source>
        <dbReference type="Pfam" id="PF14088"/>
    </source>
</evidence>
<gene>
    <name evidence="2" type="ORF">A3F83_07025</name>
</gene>
<reference evidence="2 3" key="1">
    <citation type="journal article" date="2016" name="Nat. Commun.">
        <title>Thousands of microbial genomes shed light on interconnected biogeochemical processes in an aquifer system.</title>
        <authorList>
            <person name="Anantharaman K."/>
            <person name="Brown C.T."/>
            <person name="Hug L.A."/>
            <person name="Sharon I."/>
            <person name="Castelle C.J."/>
            <person name="Probst A.J."/>
            <person name="Thomas B.C."/>
            <person name="Singh A."/>
            <person name="Wilkins M.J."/>
            <person name="Karaoz U."/>
            <person name="Brodie E.L."/>
            <person name="Williams K.H."/>
            <person name="Hubbard S.S."/>
            <person name="Banfield J.F."/>
        </authorList>
    </citation>
    <scope>NUCLEOTIDE SEQUENCE [LARGE SCALE GENOMIC DNA]</scope>
</reference>
<sequence>MPNFGQLKKIDLRKVWAHEASNFTPWLAKNIKALGESLGMELELQKQEASVGDFSLDLLAQDLGTGSLVIIENQLTETDHNHLGKLLTYTGGFDARVIIWIAESIRDEHRQALEWLNQNTGSNISFFGVVIEVVQIDDSKPAYNFKPIVYPNEWRKRQRLPGGYQTSPRAENYRKFFQQLLDELREKHRFTGARKGQPQSWYAFSSGVSGIGYSVSFTLGNRVRTELYIDTGDKEENKSLFDWLLKDSDAIEAEYGSKFEWDRLDEKQACRIAIYREGSIEGDTQALDSIRLWAIENLMKFKSVFGLRIKKYKHKTI</sequence>
<comment type="caution">
    <text evidence="2">The sequence shown here is derived from an EMBL/GenBank/DDBJ whole genome shotgun (WGS) entry which is preliminary data.</text>
</comment>